<evidence type="ECO:0000313" key="3">
    <source>
        <dbReference type="Proteomes" id="UP000324897"/>
    </source>
</evidence>
<dbReference type="Gramene" id="TVU49936">
    <property type="protein sequence ID" value="TVU49936"/>
    <property type="gene ID" value="EJB05_01281"/>
</dbReference>
<dbReference type="Gene3D" id="1.10.287.2250">
    <property type="match status" value="1"/>
</dbReference>
<dbReference type="InterPro" id="IPR038765">
    <property type="entry name" value="Papain-like_cys_pep_sf"/>
</dbReference>
<dbReference type="InterPro" id="IPR013201">
    <property type="entry name" value="Prot_inhib_I29"/>
</dbReference>
<dbReference type="SMART" id="SM00848">
    <property type="entry name" value="Inhibitor_I29"/>
    <property type="match status" value="1"/>
</dbReference>
<dbReference type="Proteomes" id="UP000324897">
    <property type="component" value="Chromosome 6"/>
</dbReference>
<dbReference type="SUPFAM" id="SSF54001">
    <property type="entry name" value="Cysteine proteinases"/>
    <property type="match status" value="1"/>
</dbReference>
<dbReference type="AlphaFoldDB" id="A0A5J9WPQ5"/>
<dbReference type="Pfam" id="PF08246">
    <property type="entry name" value="Inhibitor_I29"/>
    <property type="match status" value="1"/>
</dbReference>
<protein>
    <recommendedName>
        <fullName evidence="1">Cathepsin propeptide inhibitor domain-containing protein</fullName>
    </recommendedName>
</protein>
<keyword evidence="3" id="KW-1185">Reference proteome</keyword>
<gene>
    <name evidence="2" type="ORF">EJB05_01281</name>
</gene>
<feature type="non-terminal residue" evidence="2">
    <location>
        <position position="1"/>
    </location>
</feature>
<evidence type="ECO:0000259" key="1">
    <source>
        <dbReference type="SMART" id="SM00848"/>
    </source>
</evidence>
<dbReference type="EMBL" id="RWGY01000002">
    <property type="protein sequence ID" value="TVU49936.1"/>
    <property type="molecule type" value="Genomic_DNA"/>
</dbReference>
<name>A0A5J9WPQ5_9POAL</name>
<reference evidence="2 3" key="1">
    <citation type="journal article" date="2019" name="Sci. Rep.">
        <title>A high-quality genome of Eragrostis curvula grass provides insights into Poaceae evolution and supports new strategies to enhance forage quality.</title>
        <authorList>
            <person name="Carballo J."/>
            <person name="Santos B.A.C.M."/>
            <person name="Zappacosta D."/>
            <person name="Garbus I."/>
            <person name="Selva J.P."/>
            <person name="Gallo C.A."/>
            <person name="Diaz A."/>
            <person name="Albertini E."/>
            <person name="Caccamo M."/>
            <person name="Echenique V."/>
        </authorList>
    </citation>
    <scope>NUCLEOTIDE SEQUENCE [LARGE SCALE GENOMIC DNA]</scope>
    <source>
        <strain evidence="3">cv. Victoria</strain>
        <tissue evidence="2">Leaf</tissue>
    </source>
</reference>
<sequence>MASKAAATARRVVSVIRGIAPRFPRGVAGDTTAWTRPMLPHPHGAAATRPSCDPRLLRRGLAMIPGDHSPATDPFPDACSDPYAPDDPETVFDYGEKDLASDEAMWAMYERWCAFYEVKRDRDDMVRRFGLFKERARRIHEFNQSGAPFTKGLNIFGDQTAEERAKKLRGGLAGSGRCRD</sequence>
<comment type="caution">
    <text evidence="2">The sequence shown here is derived from an EMBL/GenBank/DDBJ whole genome shotgun (WGS) entry which is preliminary data.</text>
</comment>
<proteinExistence type="predicted"/>
<dbReference type="OrthoDB" id="1860964at2759"/>
<accession>A0A5J9WPQ5</accession>
<evidence type="ECO:0000313" key="2">
    <source>
        <dbReference type="EMBL" id="TVU49936.1"/>
    </source>
</evidence>
<organism evidence="2 3">
    <name type="scientific">Eragrostis curvula</name>
    <name type="common">weeping love grass</name>
    <dbReference type="NCBI Taxonomy" id="38414"/>
    <lineage>
        <taxon>Eukaryota</taxon>
        <taxon>Viridiplantae</taxon>
        <taxon>Streptophyta</taxon>
        <taxon>Embryophyta</taxon>
        <taxon>Tracheophyta</taxon>
        <taxon>Spermatophyta</taxon>
        <taxon>Magnoliopsida</taxon>
        <taxon>Liliopsida</taxon>
        <taxon>Poales</taxon>
        <taxon>Poaceae</taxon>
        <taxon>PACMAD clade</taxon>
        <taxon>Chloridoideae</taxon>
        <taxon>Eragrostideae</taxon>
        <taxon>Eragrostidinae</taxon>
        <taxon>Eragrostis</taxon>
    </lineage>
</organism>
<feature type="domain" description="Cathepsin propeptide inhibitor" evidence="1">
    <location>
        <begin position="109"/>
        <end position="164"/>
    </location>
</feature>